<feature type="compositionally biased region" description="Basic residues" evidence="1">
    <location>
        <begin position="19"/>
        <end position="32"/>
    </location>
</feature>
<protein>
    <submittedName>
        <fullName evidence="2">Uncharacterized protein</fullName>
    </submittedName>
</protein>
<evidence type="ECO:0000313" key="2">
    <source>
        <dbReference type="EnsemblPlants" id="MELO3C028194.2.1"/>
    </source>
</evidence>
<sequence>MPPAGDVRTQKWTADVCGRMKKSKRRRRRRRE</sequence>
<evidence type="ECO:0000256" key="1">
    <source>
        <dbReference type="SAM" id="MobiDB-lite"/>
    </source>
</evidence>
<dbReference type="Gramene" id="MELO3C028194.2.1">
    <property type="protein sequence ID" value="MELO3C028194.2.1"/>
    <property type="gene ID" value="MELO3C028194.2"/>
</dbReference>
<dbReference type="EnsemblPlants" id="MELO3C028194.2.1">
    <property type="protein sequence ID" value="MELO3C028194.2.1"/>
    <property type="gene ID" value="MELO3C028194.2"/>
</dbReference>
<name>A0A9I9E3L2_CUCME</name>
<proteinExistence type="predicted"/>
<accession>A0A9I9E3L2</accession>
<dbReference type="AlphaFoldDB" id="A0A9I9E3L2"/>
<feature type="region of interest" description="Disordered" evidence="1">
    <location>
        <begin position="1"/>
        <end position="32"/>
    </location>
</feature>
<reference evidence="2" key="1">
    <citation type="submission" date="2023-03" db="UniProtKB">
        <authorList>
            <consortium name="EnsemblPlants"/>
        </authorList>
    </citation>
    <scope>IDENTIFICATION</scope>
</reference>
<organism evidence="2">
    <name type="scientific">Cucumis melo</name>
    <name type="common">Muskmelon</name>
    <dbReference type="NCBI Taxonomy" id="3656"/>
    <lineage>
        <taxon>Eukaryota</taxon>
        <taxon>Viridiplantae</taxon>
        <taxon>Streptophyta</taxon>
        <taxon>Embryophyta</taxon>
        <taxon>Tracheophyta</taxon>
        <taxon>Spermatophyta</taxon>
        <taxon>Magnoliopsida</taxon>
        <taxon>eudicotyledons</taxon>
        <taxon>Gunneridae</taxon>
        <taxon>Pentapetalae</taxon>
        <taxon>rosids</taxon>
        <taxon>fabids</taxon>
        <taxon>Cucurbitales</taxon>
        <taxon>Cucurbitaceae</taxon>
        <taxon>Benincaseae</taxon>
        <taxon>Cucumis</taxon>
    </lineage>
</organism>